<name>A0A1Z5IJ44_9LACO</name>
<protein>
    <recommendedName>
        <fullName evidence="3">Single-stranded DNA-binding protein</fullName>
    </recommendedName>
</protein>
<evidence type="ECO:0000313" key="1">
    <source>
        <dbReference type="EMBL" id="GAX01794.1"/>
    </source>
</evidence>
<keyword evidence="2" id="KW-1185">Reference proteome</keyword>
<proteinExistence type="predicted"/>
<dbReference type="Proteomes" id="UP000198402">
    <property type="component" value="Unassembled WGS sequence"/>
</dbReference>
<dbReference type="RefSeq" id="WP_054655395.1">
    <property type="nucleotide sequence ID" value="NZ_BBFL01000010.1"/>
</dbReference>
<dbReference type="OrthoDB" id="2186451at2"/>
<gene>
    <name evidence="1" type="ORF">IWT126_01837</name>
</gene>
<reference evidence="1 2" key="1">
    <citation type="submission" date="2015-11" db="EMBL/GenBank/DDBJ databases">
        <title>Draft genome sequences of new species of the genus Lactobacillus isolated from orchardgrass silage.</title>
        <authorList>
            <person name="Tohno M."/>
            <person name="Tanizawa Y."/>
            <person name="Arita M."/>
        </authorList>
    </citation>
    <scope>NUCLEOTIDE SEQUENCE [LARGE SCALE GENOMIC DNA]</scope>
    <source>
        <strain evidence="1 2">IWT126</strain>
    </source>
</reference>
<sequence>MTQCINLVGTLQSEPKLIKPDPVMLYVSIITDDGQTLHCIVVSHALDFFYRAHAQSKIAAYGHFNQRHQFVITKYFVWAQVS</sequence>
<dbReference type="AlphaFoldDB" id="A0A1Z5IJ44"/>
<organism evidence="1 2">
    <name type="scientific">Secundilactobacillus silagei JCM 19001</name>
    <dbReference type="NCBI Taxonomy" id="1302250"/>
    <lineage>
        <taxon>Bacteria</taxon>
        <taxon>Bacillati</taxon>
        <taxon>Bacillota</taxon>
        <taxon>Bacilli</taxon>
        <taxon>Lactobacillales</taxon>
        <taxon>Lactobacillaceae</taxon>
        <taxon>Secundilactobacillus</taxon>
    </lineage>
</organism>
<evidence type="ECO:0000313" key="2">
    <source>
        <dbReference type="Proteomes" id="UP000198402"/>
    </source>
</evidence>
<evidence type="ECO:0008006" key="3">
    <source>
        <dbReference type="Google" id="ProtNLM"/>
    </source>
</evidence>
<dbReference type="EMBL" id="BCMG01000009">
    <property type="protein sequence ID" value="GAX01794.1"/>
    <property type="molecule type" value="Genomic_DNA"/>
</dbReference>
<comment type="caution">
    <text evidence="1">The sequence shown here is derived from an EMBL/GenBank/DDBJ whole genome shotgun (WGS) entry which is preliminary data.</text>
</comment>
<accession>A0A1Z5IJ44</accession>